<dbReference type="Proteomes" id="UP000838756">
    <property type="component" value="Unassembled WGS sequence"/>
</dbReference>
<dbReference type="OrthoDB" id="2132119at2759"/>
<reference evidence="1" key="1">
    <citation type="submission" date="2022-03" db="EMBL/GenBank/DDBJ databases">
        <authorList>
            <person name="Lindestad O."/>
        </authorList>
    </citation>
    <scope>NUCLEOTIDE SEQUENCE</scope>
</reference>
<evidence type="ECO:0000313" key="2">
    <source>
        <dbReference type="Proteomes" id="UP000838756"/>
    </source>
</evidence>
<keyword evidence="2" id="KW-1185">Reference proteome</keyword>
<name>A0A8S4QHX4_9NEOP</name>
<sequence length="93" mass="10664">MPNRRQGLDVNGGDVRRTSLHFGVACLKRVGYSVRALDERRRAAELCVRDVLVWTNERLQRWLVAINLKVMSGTRLHCSRPCQTQEPDSFGLK</sequence>
<protein>
    <submittedName>
        <fullName evidence="1">Jg2169 protein</fullName>
    </submittedName>
</protein>
<dbReference type="AlphaFoldDB" id="A0A8S4QHX4"/>
<dbReference type="EMBL" id="CAKXAJ010007138">
    <property type="protein sequence ID" value="CAH2210298.1"/>
    <property type="molecule type" value="Genomic_DNA"/>
</dbReference>
<comment type="caution">
    <text evidence="1">The sequence shown here is derived from an EMBL/GenBank/DDBJ whole genome shotgun (WGS) entry which is preliminary data.</text>
</comment>
<gene>
    <name evidence="1" type="primary">jg2169</name>
    <name evidence="1" type="ORF">PAEG_LOCUS2208</name>
</gene>
<accession>A0A8S4QHX4</accession>
<proteinExistence type="predicted"/>
<organism evidence="1 2">
    <name type="scientific">Pararge aegeria aegeria</name>
    <dbReference type="NCBI Taxonomy" id="348720"/>
    <lineage>
        <taxon>Eukaryota</taxon>
        <taxon>Metazoa</taxon>
        <taxon>Ecdysozoa</taxon>
        <taxon>Arthropoda</taxon>
        <taxon>Hexapoda</taxon>
        <taxon>Insecta</taxon>
        <taxon>Pterygota</taxon>
        <taxon>Neoptera</taxon>
        <taxon>Endopterygota</taxon>
        <taxon>Lepidoptera</taxon>
        <taxon>Glossata</taxon>
        <taxon>Ditrysia</taxon>
        <taxon>Papilionoidea</taxon>
        <taxon>Nymphalidae</taxon>
        <taxon>Satyrinae</taxon>
        <taxon>Satyrini</taxon>
        <taxon>Parargina</taxon>
        <taxon>Pararge</taxon>
    </lineage>
</organism>
<dbReference type="Gene3D" id="1.10.150.50">
    <property type="entry name" value="Transcription Factor, Ets-1"/>
    <property type="match status" value="1"/>
</dbReference>
<evidence type="ECO:0000313" key="1">
    <source>
        <dbReference type="EMBL" id="CAH2210298.1"/>
    </source>
</evidence>
<dbReference type="InterPro" id="IPR013761">
    <property type="entry name" value="SAM/pointed_sf"/>
</dbReference>